<dbReference type="SUPFAM" id="SSF55718">
    <property type="entry name" value="SCP-like"/>
    <property type="match status" value="1"/>
</dbReference>
<feature type="non-terminal residue" evidence="1">
    <location>
        <position position="1"/>
    </location>
</feature>
<comment type="caution">
    <text evidence="1">The sequence shown here is derived from an EMBL/GenBank/DDBJ whole genome shotgun (WGS) entry which is preliminary data.</text>
</comment>
<name>X1SXK6_9ZZZZ</name>
<dbReference type="InterPro" id="IPR036527">
    <property type="entry name" value="SCP2_sterol-bd_dom_sf"/>
</dbReference>
<reference evidence="1" key="1">
    <citation type="journal article" date="2014" name="Front. Microbiol.">
        <title>High frequency of phylogenetically diverse reductive dehalogenase-homologous genes in deep subseafloor sedimentary metagenomes.</title>
        <authorList>
            <person name="Kawai M."/>
            <person name="Futagami T."/>
            <person name="Toyoda A."/>
            <person name="Takaki Y."/>
            <person name="Nishi S."/>
            <person name="Hori S."/>
            <person name="Arai W."/>
            <person name="Tsubouchi T."/>
            <person name="Morono Y."/>
            <person name="Uchiyama I."/>
            <person name="Ito T."/>
            <person name="Fujiyama A."/>
            <person name="Inagaki F."/>
            <person name="Takami H."/>
        </authorList>
    </citation>
    <scope>NUCLEOTIDE SEQUENCE</scope>
    <source>
        <strain evidence="1">Expedition CK06-06</strain>
    </source>
</reference>
<proteinExistence type="predicted"/>
<protein>
    <recommendedName>
        <fullName evidence="2">SCP2 domain-containing protein</fullName>
    </recommendedName>
</protein>
<accession>X1SXK6</accession>
<evidence type="ECO:0000313" key="1">
    <source>
        <dbReference type="EMBL" id="GAI80060.1"/>
    </source>
</evidence>
<sequence length="38" mass="4253">VRGTFKLKGNMMTIMKYGGFIRAIVNSLQSIDSEFLGE</sequence>
<dbReference type="AlphaFoldDB" id="X1SXK6"/>
<evidence type="ECO:0008006" key="2">
    <source>
        <dbReference type="Google" id="ProtNLM"/>
    </source>
</evidence>
<dbReference type="EMBL" id="BARW01014797">
    <property type="protein sequence ID" value="GAI80060.1"/>
    <property type="molecule type" value="Genomic_DNA"/>
</dbReference>
<organism evidence="1">
    <name type="scientific">marine sediment metagenome</name>
    <dbReference type="NCBI Taxonomy" id="412755"/>
    <lineage>
        <taxon>unclassified sequences</taxon>
        <taxon>metagenomes</taxon>
        <taxon>ecological metagenomes</taxon>
    </lineage>
</organism>
<gene>
    <name evidence="1" type="ORF">S12H4_26128</name>
</gene>